<feature type="domain" description="Enoyl reductase (ER)" evidence="3">
    <location>
        <begin position="10"/>
        <end position="320"/>
    </location>
</feature>
<dbReference type="Gene3D" id="3.40.50.720">
    <property type="entry name" value="NAD(P)-binding Rossmann-like Domain"/>
    <property type="match status" value="1"/>
</dbReference>
<name>A0A2T0Q541_9ACTN</name>
<dbReference type="GO" id="GO:0070402">
    <property type="term" value="F:NADPH binding"/>
    <property type="evidence" value="ECO:0007669"/>
    <property type="project" value="TreeGrafter"/>
</dbReference>
<evidence type="ECO:0000259" key="3">
    <source>
        <dbReference type="SMART" id="SM00829"/>
    </source>
</evidence>
<keyword evidence="1" id="KW-0521">NADP</keyword>
<dbReference type="InterPro" id="IPR011032">
    <property type="entry name" value="GroES-like_sf"/>
</dbReference>
<dbReference type="AlphaFoldDB" id="A0A2T0Q541"/>
<dbReference type="InterPro" id="IPR036291">
    <property type="entry name" value="NAD(P)-bd_dom_sf"/>
</dbReference>
<dbReference type="GO" id="GO:0035925">
    <property type="term" value="F:mRNA 3'-UTR AU-rich region binding"/>
    <property type="evidence" value="ECO:0007669"/>
    <property type="project" value="TreeGrafter"/>
</dbReference>
<dbReference type="RefSeq" id="WP_106246467.1">
    <property type="nucleotide sequence ID" value="NZ_PVZC01000004.1"/>
</dbReference>
<dbReference type="CDD" id="cd08244">
    <property type="entry name" value="MDR_enoyl_red"/>
    <property type="match status" value="1"/>
</dbReference>
<keyword evidence="2" id="KW-0560">Oxidoreductase</keyword>
<dbReference type="Proteomes" id="UP000237846">
    <property type="component" value="Unassembled WGS sequence"/>
</dbReference>
<evidence type="ECO:0000256" key="1">
    <source>
        <dbReference type="ARBA" id="ARBA00022857"/>
    </source>
</evidence>
<gene>
    <name evidence="4" type="ORF">CLV72_104473</name>
</gene>
<organism evidence="4 5">
    <name type="scientific">Allonocardiopsis opalescens</name>
    <dbReference type="NCBI Taxonomy" id="1144618"/>
    <lineage>
        <taxon>Bacteria</taxon>
        <taxon>Bacillati</taxon>
        <taxon>Actinomycetota</taxon>
        <taxon>Actinomycetes</taxon>
        <taxon>Streptosporangiales</taxon>
        <taxon>Allonocardiopsis</taxon>
    </lineage>
</organism>
<proteinExistence type="predicted"/>
<dbReference type="Gene3D" id="3.90.180.10">
    <property type="entry name" value="Medium-chain alcohol dehydrogenases, catalytic domain"/>
    <property type="match status" value="1"/>
</dbReference>
<accession>A0A2T0Q541</accession>
<dbReference type="OrthoDB" id="9780520at2"/>
<comment type="caution">
    <text evidence="4">The sequence shown here is derived from an EMBL/GenBank/DDBJ whole genome shotgun (WGS) entry which is preliminary data.</text>
</comment>
<dbReference type="SMART" id="SM00829">
    <property type="entry name" value="PKS_ER"/>
    <property type="match status" value="1"/>
</dbReference>
<dbReference type="GO" id="GO:0005829">
    <property type="term" value="C:cytosol"/>
    <property type="evidence" value="ECO:0007669"/>
    <property type="project" value="TreeGrafter"/>
</dbReference>
<protein>
    <submittedName>
        <fullName evidence="4">NADPH2:quinone reductase</fullName>
    </submittedName>
</protein>
<dbReference type="InterPro" id="IPR020843">
    <property type="entry name" value="ER"/>
</dbReference>
<dbReference type="Pfam" id="PF13602">
    <property type="entry name" value="ADH_zinc_N_2"/>
    <property type="match status" value="1"/>
</dbReference>
<evidence type="ECO:0000256" key="2">
    <source>
        <dbReference type="ARBA" id="ARBA00023002"/>
    </source>
</evidence>
<reference evidence="4 5" key="1">
    <citation type="submission" date="2018-03" db="EMBL/GenBank/DDBJ databases">
        <title>Genomic Encyclopedia of Archaeal and Bacterial Type Strains, Phase II (KMG-II): from individual species to whole genera.</title>
        <authorList>
            <person name="Goeker M."/>
        </authorList>
    </citation>
    <scope>NUCLEOTIDE SEQUENCE [LARGE SCALE GENOMIC DNA]</scope>
    <source>
        <strain evidence="4 5">DSM 45601</strain>
    </source>
</reference>
<dbReference type="Pfam" id="PF08240">
    <property type="entry name" value="ADH_N"/>
    <property type="match status" value="1"/>
</dbReference>
<keyword evidence="5" id="KW-1185">Reference proteome</keyword>
<evidence type="ECO:0000313" key="5">
    <source>
        <dbReference type="Proteomes" id="UP000237846"/>
    </source>
</evidence>
<dbReference type="SUPFAM" id="SSF51735">
    <property type="entry name" value="NAD(P)-binding Rossmann-fold domains"/>
    <property type="match status" value="1"/>
</dbReference>
<dbReference type="EMBL" id="PVZC01000004">
    <property type="protein sequence ID" value="PRX98893.1"/>
    <property type="molecule type" value="Genomic_DNA"/>
</dbReference>
<dbReference type="PANTHER" id="PTHR48106:SF13">
    <property type="entry name" value="QUINONE OXIDOREDUCTASE-RELATED"/>
    <property type="match status" value="1"/>
</dbReference>
<dbReference type="InterPro" id="IPR013154">
    <property type="entry name" value="ADH-like_N"/>
</dbReference>
<dbReference type="GO" id="GO:0003960">
    <property type="term" value="F:quinone reductase (NADPH) activity"/>
    <property type="evidence" value="ECO:0007669"/>
    <property type="project" value="TreeGrafter"/>
</dbReference>
<dbReference type="SUPFAM" id="SSF50129">
    <property type="entry name" value="GroES-like"/>
    <property type="match status" value="1"/>
</dbReference>
<dbReference type="PANTHER" id="PTHR48106">
    <property type="entry name" value="QUINONE OXIDOREDUCTASE PIG3-RELATED"/>
    <property type="match status" value="1"/>
</dbReference>
<evidence type="ECO:0000313" key="4">
    <source>
        <dbReference type="EMBL" id="PRX98893.1"/>
    </source>
</evidence>
<sequence>MRAIQVDGFGGPEVLRPVELPEPEPGAGQVLVEVAAADTLFVETVIRSGHGGDAFPVRPPFVPGHGVAGTVVAVGAGVARGWVGRRVAARTPGGGYAQRVAADVAALVPVPDRLGLPEAAALLHDGATALGLFDAARVRAAEEVLVLPAGGGAGVLLVQLAHGAGARVTGAARGAAKLERVRGLGADAVADYSEAGWDDKLRASTGGRGFDVVFDGVGGEAGAASLALAADGARFLGYGMPGGGFTAADSDDVRRRGIEVHGIGVVQFDPEDAVRYIARALEAAAEGRLRPVVGRTFPLDRAAEAHAAIEGRQVTGKTLLLA</sequence>